<dbReference type="AlphaFoldDB" id="A0A3E1RFV1"/>
<dbReference type="PANTHER" id="PTHR30528:SF0">
    <property type="entry name" value="CYTOPLASMIC PROTEIN"/>
    <property type="match status" value="1"/>
</dbReference>
<dbReference type="PANTHER" id="PTHR30528">
    <property type="entry name" value="CYTOPLASMIC PROTEIN"/>
    <property type="match status" value="1"/>
</dbReference>
<evidence type="ECO:0000313" key="2">
    <source>
        <dbReference type="Proteomes" id="UP000260665"/>
    </source>
</evidence>
<evidence type="ECO:0000313" key="1">
    <source>
        <dbReference type="EMBL" id="RFO97490.1"/>
    </source>
</evidence>
<dbReference type="RefSeq" id="WP_117175212.1">
    <property type="nucleotide sequence ID" value="NZ_QFZK01000003.1"/>
</dbReference>
<evidence type="ECO:0008006" key="3">
    <source>
        <dbReference type="Google" id="ProtNLM"/>
    </source>
</evidence>
<comment type="caution">
    <text evidence="1">The sequence shown here is derived from an EMBL/GenBank/DDBJ whole genome shotgun (WGS) entry which is preliminary data.</text>
</comment>
<dbReference type="EMBL" id="QFZK01000003">
    <property type="protein sequence ID" value="RFO97490.1"/>
    <property type="molecule type" value="Genomic_DNA"/>
</dbReference>
<sequence>MELTLPQARQLQLAAQGLLQPASKPATRAGLRASVACMGLLQIDTIHVVARSPYLVLFSRLGAYPQHWLDEALAQGALFETWAHEACFAPAEDLLAHRLYNREARKHWGLVNAQKSHVKQRAELDKLLALIRDNGPVKSSDFERPEGIPSAWWGWKDEKRWLEALFASGELMVARREKFQRVYDLAERVAPQLNVLAGNQDPIVDPLTPSVRLASAERSVRAPTLAEVRAQFTEKSVAALGLTQARWVHDYYRSKPRLKDTDLDVLVEQGRMLRVAVEGWSVPAYVHSNQSALLKKALAGKLEATHTALLSPFDPIVWDRERALTLFGFDYRLECYTPEAKRIHGYFVLPILCRGELIGRLDAKAHRAEGVFEVKALHAQAGCAWTDAQTIDVAAAIQRCANWHATPQVKISHTRPGKLGAALRRALRDNLTESSSQ</sequence>
<dbReference type="InterPro" id="IPR009351">
    <property type="entry name" value="AlkZ-like"/>
</dbReference>
<reference evidence="1 2" key="1">
    <citation type="submission" date="2018-05" db="EMBL/GenBank/DDBJ databases">
        <title>Rhodoferax soyangensis sp.nov., isolated from an oligotrophic freshwater lake.</title>
        <authorList>
            <person name="Park M."/>
        </authorList>
    </citation>
    <scope>NUCLEOTIDE SEQUENCE [LARGE SCALE GENOMIC DNA]</scope>
    <source>
        <strain evidence="1 2">IMCC26218</strain>
    </source>
</reference>
<organism evidence="1 2">
    <name type="scientific">Rhodoferax lacus</name>
    <dbReference type="NCBI Taxonomy" id="2184758"/>
    <lineage>
        <taxon>Bacteria</taxon>
        <taxon>Pseudomonadati</taxon>
        <taxon>Pseudomonadota</taxon>
        <taxon>Betaproteobacteria</taxon>
        <taxon>Burkholderiales</taxon>
        <taxon>Comamonadaceae</taxon>
        <taxon>Rhodoferax</taxon>
    </lineage>
</organism>
<proteinExistence type="predicted"/>
<accession>A0A3E1RFV1</accession>
<gene>
    <name evidence="1" type="ORF">DIC66_06350</name>
</gene>
<protein>
    <recommendedName>
        <fullName evidence="3">Winged helix-turn-helix domain-containing protein</fullName>
    </recommendedName>
</protein>
<dbReference type="Proteomes" id="UP000260665">
    <property type="component" value="Unassembled WGS sequence"/>
</dbReference>
<dbReference type="OrthoDB" id="9787207at2"/>
<keyword evidence="2" id="KW-1185">Reference proteome</keyword>
<name>A0A3E1RFV1_9BURK</name>
<dbReference type="Pfam" id="PF06224">
    <property type="entry name" value="AlkZ-like"/>
    <property type="match status" value="1"/>
</dbReference>